<reference evidence="12" key="1">
    <citation type="submission" date="2018-07" db="EMBL/GenBank/DDBJ databases">
        <authorList>
            <person name="Kim H."/>
        </authorList>
    </citation>
    <scope>NUCLEOTIDE SEQUENCE [LARGE SCALE GENOMIC DNA]</scope>
    <source>
        <strain evidence="12">F02</strain>
    </source>
</reference>
<comment type="similarity">
    <text evidence="2 9">Belongs to the uroporphyrinogen-III synthase family.</text>
</comment>
<dbReference type="OrthoDB" id="9787650at2"/>
<dbReference type="GO" id="GO:0004852">
    <property type="term" value="F:uroporphyrinogen-III synthase activity"/>
    <property type="evidence" value="ECO:0007669"/>
    <property type="project" value="UniProtKB-UniRule"/>
</dbReference>
<keyword evidence="12" id="KW-1185">Reference proteome</keyword>
<dbReference type="PANTHER" id="PTHR38042">
    <property type="entry name" value="UROPORPHYRINOGEN-III SYNTHASE, CHLOROPLASTIC"/>
    <property type="match status" value="1"/>
</dbReference>
<comment type="pathway">
    <text evidence="1 9">Porphyrin-containing compound metabolism; protoporphyrin-IX biosynthesis; coproporphyrinogen-III from 5-aminolevulinate: step 3/4.</text>
</comment>
<dbReference type="InterPro" id="IPR039793">
    <property type="entry name" value="UROS/Hem4"/>
</dbReference>
<keyword evidence="4 9" id="KW-0456">Lyase</keyword>
<feature type="domain" description="Tetrapyrrole biosynthesis uroporphyrinogen III synthase" evidence="10">
    <location>
        <begin position="17"/>
        <end position="251"/>
    </location>
</feature>
<sequence>MRTIVLTRPQPVRDDVTSVLRAHGMRVLGLPTLHVAAHVDADFEQHLLTHWASYQGVMLVSQHAVNFAAQRLHALGLVWREQVWAAAVGRTTADAAHHQWPNASLVFPATHESQDSEGLWQALQRAQANLMGQRILIVRAQMGRDVFLNHLRAAGAVVDVWPCYRREPLMWSVAQCHDFKQALRGQGVVLSITSQEGMLALLDNLVALSDDDRQFVFAQPVLTLHPSIAECARSHGFNHVHIAPAKNTAEHLQRLAQVAHHH</sequence>
<evidence type="ECO:0000259" key="10">
    <source>
        <dbReference type="Pfam" id="PF02602"/>
    </source>
</evidence>
<comment type="function">
    <text evidence="6 9">Catalyzes cyclization of the linear tetrapyrrole, hydroxymethylbilane, to the macrocyclic uroporphyrinogen III.</text>
</comment>
<gene>
    <name evidence="11" type="primary">hemD</name>
    <name evidence="11" type="ORF">DTO96_100776</name>
</gene>
<proteinExistence type="inferred from homology"/>
<evidence type="ECO:0000313" key="12">
    <source>
        <dbReference type="Proteomes" id="UP000252182"/>
    </source>
</evidence>
<evidence type="ECO:0000313" key="11">
    <source>
        <dbReference type="EMBL" id="AXF85057.1"/>
    </source>
</evidence>
<dbReference type="Proteomes" id="UP000252182">
    <property type="component" value="Chromosome"/>
</dbReference>
<dbReference type="Pfam" id="PF02602">
    <property type="entry name" value="HEM4"/>
    <property type="match status" value="1"/>
</dbReference>
<dbReference type="AlphaFoldDB" id="A0A345D9L9"/>
<accession>A0A345D9L9</accession>
<dbReference type="GO" id="GO:0006782">
    <property type="term" value="P:protoporphyrinogen IX biosynthetic process"/>
    <property type="evidence" value="ECO:0007669"/>
    <property type="project" value="UniProtKB-UniRule"/>
</dbReference>
<evidence type="ECO:0000256" key="1">
    <source>
        <dbReference type="ARBA" id="ARBA00004772"/>
    </source>
</evidence>
<keyword evidence="5 9" id="KW-0627">Porphyrin biosynthesis</keyword>
<dbReference type="PANTHER" id="PTHR38042:SF1">
    <property type="entry name" value="UROPORPHYRINOGEN-III SYNTHASE, CHLOROPLASTIC"/>
    <property type="match status" value="1"/>
</dbReference>
<evidence type="ECO:0000256" key="5">
    <source>
        <dbReference type="ARBA" id="ARBA00023244"/>
    </source>
</evidence>
<evidence type="ECO:0000256" key="7">
    <source>
        <dbReference type="ARBA" id="ARBA00040167"/>
    </source>
</evidence>
<dbReference type="InterPro" id="IPR036108">
    <property type="entry name" value="4pyrrol_syn_uPrphyn_synt_sf"/>
</dbReference>
<evidence type="ECO:0000256" key="8">
    <source>
        <dbReference type="ARBA" id="ARBA00048617"/>
    </source>
</evidence>
<dbReference type="RefSeq" id="WP_114562296.1">
    <property type="nucleotide sequence ID" value="NZ_CP031124.1"/>
</dbReference>
<evidence type="ECO:0000256" key="6">
    <source>
        <dbReference type="ARBA" id="ARBA00037589"/>
    </source>
</evidence>
<dbReference type="EMBL" id="CP031124">
    <property type="protein sequence ID" value="AXF85057.1"/>
    <property type="molecule type" value="Genomic_DNA"/>
</dbReference>
<protein>
    <recommendedName>
        <fullName evidence="7 9">Uroporphyrinogen-III synthase</fullName>
        <ecNumber evidence="3 9">4.2.1.75</ecNumber>
    </recommendedName>
</protein>
<name>A0A345D9L9_9BURK</name>
<evidence type="ECO:0000256" key="9">
    <source>
        <dbReference type="RuleBase" id="RU366031"/>
    </source>
</evidence>
<dbReference type="InterPro" id="IPR003754">
    <property type="entry name" value="4pyrrol_synth_uPrphyn_synth"/>
</dbReference>
<dbReference type="UniPathway" id="UPA00251">
    <property type="reaction ID" value="UER00320"/>
</dbReference>
<comment type="catalytic activity">
    <reaction evidence="8 9">
        <text>hydroxymethylbilane = uroporphyrinogen III + H2O</text>
        <dbReference type="Rhea" id="RHEA:18965"/>
        <dbReference type="ChEBI" id="CHEBI:15377"/>
        <dbReference type="ChEBI" id="CHEBI:57308"/>
        <dbReference type="ChEBI" id="CHEBI:57845"/>
        <dbReference type="EC" id="4.2.1.75"/>
    </reaction>
</comment>
<dbReference type="EC" id="4.2.1.75" evidence="3 9"/>
<dbReference type="KEGG" id="hyf:DTO96_100776"/>
<dbReference type="Gene3D" id="3.40.50.10090">
    <property type="match status" value="2"/>
</dbReference>
<evidence type="ECO:0000256" key="4">
    <source>
        <dbReference type="ARBA" id="ARBA00023239"/>
    </source>
</evidence>
<organism evidence="11 12">
    <name type="scientific">Ephemeroptericola cinctiostellae</name>
    <dbReference type="NCBI Taxonomy" id="2268024"/>
    <lineage>
        <taxon>Bacteria</taxon>
        <taxon>Pseudomonadati</taxon>
        <taxon>Pseudomonadota</taxon>
        <taxon>Betaproteobacteria</taxon>
        <taxon>Burkholderiales</taxon>
        <taxon>Burkholderiaceae</taxon>
        <taxon>Ephemeroptericola</taxon>
    </lineage>
</organism>
<dbReference type="CDD" id="cd06578">
    <property type="entry name" value="HemD"/>
    <property type="match status" value="1"/>
</dbReference>
<evidence type="ECO:0000256" key="2">
    <source>
        <dbReference type="ARBA" id="ARBA00008133"/>
    </source>
</evidence>
<dbReference type="GO" id="GO:0006780">
    <property type="term" value="P:uroporphyrinogen III biosynthetic process"/>
    <property type="evidence" value="ECO:0007669"/>
    <property type="project" value="UniProtKB-UniRule"/>
</dbReference>
<dbReference type="SUPFAM" id="SSF69618">
    <property type="entry name" value="HemD-like"/>
    <property type="match status" value="1"/>
</dbReference>
<evidence type="ECO:0000256" key="3">
    <source>
        <dbReference type="ARBA" id="ARBA00013109"/>
    </source>
</evidence>